<dbReference type="EMBL" id="JAGTJJ010000002">
    <property type="protein sequence ID" value="MDC3980178.1"/>
    <property type="molecule type" value="Genomic_DNA"/>
</dbReference>
<evidence type="ECO:0000313" key="7">
    <source>
        <dbReference type="EMBL" id="MDC3980178.1"/>
    </source>
</evidence>
<dbReference type="RefSeq" id="WP_272417208.1">
    <property type="nucleotide sequence ID" value="NZ_JAGTJJ010000002.1"/>
</dbReference>
<feature type="transmembrane region" description="Helical" evidence="5">
    <location>
        <begin position="6"/>
        <end position="25"/>
    </location>
</feature>
<dbReference type="Proteomes" id="UP001151081">
    <property type="component" value="Unassembled WGS sequence"/>
</dbReference>
<comment type="caution">
    <text evidence="7">The sequence shown here is derived from an EMBL/GenBank/DDBJ whole genome shotgun (WGS) entry which is preliminary data.</text>
</comment>
<feature type="transmembrane region" description="Helical" evidence="5">
    <location>
        <begin position="79"/>
        <end position="96"/>
    </location>
</feature>
<feature type="transmembrane region" description="Helical" evidence="5">
    <location>
        <begin position="307"/>
        <end position="327"/>
    </location>
</feature>
<dbReference type="SUPFAM" id="SSF103473">
    <property type="entry name" value="MFS general substrate transporter"/>
    <property type="match status" value="1"/>
</dbReference>
<dbReference type="InterPro" id="IPR036259">
    <property type="entry name" value="MFS_trans_sf"/>
</dbReference>
<gene>
    <name evidence="7" type="ORF">KEG57_06720</name>
</gene>
<dbReference type="PANTHER" id="PTHR43826">
    <property type="entry name" value="GLUCOSE-6-PHOSPHATE EXCHANGER SLC37A4"/>
    <property type="match status" value="1"/>
</dbReference>
<feature type="transmembrane region" description="Helical" evidence="5">
    <location>
        <begin position="207"/>
        <end position="228"/>
    </location>
</feature>
<dbReference type="GO" id="GO:0016020">
    <property type="term" value="C:membrane"/>
    <property type="evidence" value="ECO:0007669"/>
    <property type="project" value="InterPro"/>
</dbReference>
<feature type="transmembrane region" description="Helical" evidence="5">
    <location>
        <begin position="364"/>
        <end position="383"/>
    </location>
</feature>
<dbReference type="AlphaFoldDB" id="A0A9X3X0V8"/>
<feature type="transmembrane region" description="Helical" evidence="5">
    <location>
        <begin position="269"/>
        <end position="287"/>
    </location>
</feature>
<feature type="transmembrane region" description="Helical" evidence="5">
    <location>
        <begin position="108"/>
        <end position="129"/>
    </location>
</feature>
<dbReference type="PIRSF" id="PIRSF002808">
    <property type="entry name" value="Hexose_phosphate_transp"/>
    <property type="match status" value="1"/>
</dbReference>
<evidence type="ECO:0000256" key="1">
    <source>
        <dbReference type="ARBA" id="ARBA00004127"/>
    </source>
</evidence>
<feature type="transmembrane region" description="Helical" evidence="5">
    <location>
        <begin position="395"/>
        <end position="416"/>
    </location>
</feature>
<sequence>MPDWLKNLLPIVLLLAAIAVVTSRLPKIDLGHSEAFKRRRFLNWFPLGLTYALLYFGRYNLSANASLMEKIGLLTKQEYGDIDGVGSILYGVAFLLNGPLTDRWGGRATILIAAGGSALMNALLGVVTMRAQAGQMDHGSVVTAMTVLFAGNMYFQSFGAVSIVKVNAPWFHIRERGVLGGVFGILISLGLYFAYDWSRFIAKAMGMTAAFMVPAALLVGFFVIDAFIIRDTPGQAGFADFDTADASSGDTGEPVGLAEVARRMFSQKVIWIIIAIEFCSGFLRNAVMKWYLVFADKTGVTKEFVSANWGVLLCVAGILGGIFAGLISDHVFESRRGPVASVLYAGLLLGAVVTLAVLGSTITGWAVVFMSLCVIGVHGMLSGTASMDFGGKKNAGVATGIIDGFVYLGTGFQSLLYARILPSGEAAKDPANWKQWPLAMLPVATVGLLFATRVWNAKPKAAAASADAAKKAESKPEAAAA</sequence>
<evidence type="ECO:0000256" key="5">
    <source>
        <dbReference type="SAM" id="Phobius"/>
    </source>
</evidence>
<keyword evidence="3 5" id="KW-1133">Transmembrane helix</keyword>
<dbReference type="InterPro" id="IPR051337">
    <property type="entry name" value="OPA_Antiporter"/>
</dbReference>
<evidence type="ECO:0000259" key="6">
    <source>
        <dbReference type="PROSITE" id="PS50850"/>
    </source>
</evidence>
<feature type="transmembrane region" description="Helical" evidence="5">
    <location>
        <begin position="141"/>
        <end position="164"/>
    </location>
</feature>
<feature type="transmembrane region" description="Helical" evidence="5">
    <location>
        <begin position="176"/>
        <end position="195"/>
    </location>
</feature>
<dbReference type="PROSITE" id="PS50850">
    <property type="entry name" value="MFS"/>
    <property type="match status" value="1"/>
</dbReference>
<comment type="subcellular location">
    <subcellularLocation>
        <location evidence="1">Endomembrane system</location>
        <topology evidence="1">Multi-pass membrane protein</topology>
    </subcellularLocation>
</comment>
<dbReference type="InterPro" id="IPR020846">
    <property type="entry name" value="MFS_dom"/>
</dbReference>
<name>A0A9X3X0V8_9BACT</name>
<dbReference type="GO" id="GO:0012505">
    <property type="term" value="C:endomembrane system"/>
    <property type="evidence" value="ECO:0007669"/>
    <property type="project" value="UniProtKB-SubCell"/>
</dbReference>
<evidence type="ECO:0000313" key="8">
    <source>
        <dbReference type="Proteomes" id="UP001151081"/>
    </source>
</evidence>
<evidence type="ECO:0000256" key="3">
    <source>
        <dbReference type="ARBA" id="ARBA00022989"/>
    </source>
</evidence>
<keyword evidence="4 5" id="KW-0472">Membrane</keyword>
<feature type="domain" description="Major facilitator superfamily (MFS) profile" evidence="6">
    <location>
        <begin position="36"/>
        <end position="462"/>
    </location>
</feature>
<reference evidence="7 8" key="1">
    <citation type="submission" date="2021-04" db="EMBL/GenBank/DDBJ databases">
        <title>Genome analysis of Polyangium sp.</title>
        <authorList>
            <person name="Li Y."/>
            <person name="Wang J."/>
        </authorList>
    </citation>
    <scope>NUCLEOTIDE SEQUENCE [LARGE SCALE GENOMIC DNA]</scope>
    <source>
        <strain evidence="7 8">SDU14</strain>
    </source>
</reference>
<dbReference type="InterPro" id="IPR000849">
    <property type="entry name" value="Sugar_P_transporter"/>
</dbReference>
<dbReference type="InterPro" id="IPR011701">
    <property type="entry name" value="MFS"/>
</dbReference>
<evidence type="ECO:0000256" key="2">
    <source>
        <dbReference type="ARBA" id="ARBA00022692"/>
    </source>
</evidence>
<dbReference type="GO" id="GO:0035435">
    <property type="term" value="P:phosphate ion transmembrane transport"/>
    <property type="evidence" value="ECO:0007669"/>
    <property type="project" value="TreeGrafter"/>
</dbReference>
<dbReference type="Pfam" id="PF07690">
    <property type="entry name" value="MFS_1"/>
    <property type="match status" value="1"/>
</dbReference>
<dbReference type="Gene3D" id="1.20.1250.20">
    <property type="entry name" value="MFS general substrate transporter like domains"/>
    <property type="match status" value="2"/>
</dbReference>
<feature type="transmembrane region" description="Helical" evidence="5">
    <location>
        <begin position="339"/>
        <end position="358"/>
    </location>
</feature>
<feature type="transmembrane region" description="Helical" evidence="5">
    <location>
        <begin position="41"/>
        <end position="59"/>
    </location>
</feature>
<protein>
    <submittedName>
        <fullName evidence="7">MFS transporter</fullName>
    </submittedName>
</protein>
<keyword evidence="2 5" id="KW-0812">Transmembrane</keyword>
<dbReference type="PANTHER" id="PTHR43826:SF3">
    <property type="entry name" value="GLUCOSE-6-PHOSPHATE EXCHANGER SLC37A4"/>
    <property type="match status" value="1"/>
</dbReference>
<dbReference type="GO" id="GO:0061513">
    <property type="term" value="F:glucose 6-phosphate:phosphate antiporter activity"/>
    <property type="evidence" value="ECO:0007669"/>
    <property type="project" value="TreeGrafter"/>
</dbReference>
<accession>A0A9X3X0V8</accession>
<proteinExistence type="predicted"/>
<evidence type="ECO:0000256" key="4">
    <source>
        <dbReference type="ARBA" id="ARBA00023136"/>
    </source>
</evidence>
<keyword evidence="8" id="KW-1185">Reference proteome</keyword>
<organism evidence="7 8">
    <name type="scientific">Polyangium jinanense</name>
    <dbReference type="NCBI Taxonomy" id="2829994"/>
    <lineage>
        <taxon>Bacteria</taxon>
        <taxon>Pseudomonadati</taxon>
        <taxon>Myxococcota</taxon>
        <taxon>Polyangia</taxon>
        <taxon>Polyangiales</taxon>
        <taxon>Polyangiaceae</taxon>
        <taxon>Polyangium</taxon>
    </lineage>
</organism>